<evidence type="ECO:0000256" key="1">
    <source>
        <dbReference type="SAM" id="MobiDB-lite"/>
    </source>
</evidence>
<dbReference type="SUPFAM" id="SSF48452">
    <property type="entry name" value="TPR-like"/>
    <property type="match status" value="1"/>
</dbReference>
<dbReference type="SUPFAM" id="SSF46894">
    <property type="entry name" value="C-terminal effector domain of the bipartite response regulators"/>
    <property type="match status" value="1"/>
</dbReference>
<feature type="region of interest" description="Disordered" evidence="1">
    <location>
        <begin position="1"/>
        <end position="23"/>
    </location>
</feature>
<dbReference type="Gene3D" id="1.10.10.10">
    <property type="entry name" value="Winged helix-like DNA-binding domain superfamily/Winged helix DNA-binding domain"/>
    <property type="match status" value="1"/>
</dbReference>
<evidence type="ECO:0000313" key="3">
    <source>
        <dbReference type="Proteomes" id="UP001196870"/>
    </source>
</evidence>
<name>A0ABS5F2K2_9PROT</name>
<dbReference type="RefSeq" id="WP_211854580.1">
    <property type="nucleotide sequence ID" value="NZ_JAAGBB010000026.1"/>
</dbReference>
<dbReference type="Gene3D" id="1.25.40.10">
    <property type="entry name" value="Tetratricopeptide repeat domain"/>
    <property type="match status" value="1"/>
</dbReference>
<comment type="caution">
    <text evidence="2">The sequence shown here is derived from an EMBL/GenBank/DDBJ whole genome shotgun (WGS) entry which is preliminary data.</text>
</comment>
<dbReference type="EMBL" id="JAAGBB010000026">
    <property type="protein sequence ID" value="MBR0666800.1"/>
    <property type="molecule type" value="Genomic_DNA"/>
</dbReference>
<proteinExistence type="predicted"/>
<dbReference type="InterPro" id="IPR011990">
    <property type="entry name" value="TPR-like_helical_dom_sf"/>
</dbReference>
<keyword evidence="3" id="KW-1185">Reference proteome</keyword>
<organism evidence="2 3">
    <name type="scientific">Plastoroseomonas hellenica</name>
    <dbReference type="NCBI Taxonomy" id="2687306"/>
    <lineage>
        <taxon>Bacteria</taxon>
        <taxon>Pseudomonadati</taxon>
        <taxon>Pseudomonadota</taxon>
        <taxon>Alphaproteobacteria</taxon>
        <taxon>Acetobacterales</taxon>
        <taxon>Acetobacteraceae</taxon>
        <taxon>Plastoroseomonas</taxon>
    </lineage>
</organism>
<reference evidence="3" key="1">
    <citation type="journal article" date="2021" name="Syst. Appl. Microbiol.">
        <title>Roseomonas hellenica sp. nov., isolated from roots of wild-growing Alkanna tinctoria.</title>
        <authorList>
            <person name="Rat A."/>
            <person name="Naranjo H.D."/>
            <person name="Lebbe L."/>
            <person name="Cnockaert M."/>
            <person name="Krigas N."/>
            <person name="Grigoriadou K."/>
            <person name="Maloupa E."/>
            <person name="Willems A."/>
        </authorList>
    </citation>
    <scope>NUCLEOTIDE SEQUENCE [LARGE SCALE GENOMIC DNA]</scope>
    <source>
        <strain evidence="3">LMG 31523</strain>
    </source>
</reference>
<gene>
    <name evidence="2" type="ORF">GXW71_20740</name>
</gene>
<dbReference type="InterPro" id="IPR051677">
    <property type="entry name" value="AfsR-DnrI-RedD_regulator"/>
</dbReference>
<dbReference type="Proteomes" id="UP001196870">
    <property type="component" value="Unassembled WGS sequence"/>
</dbReference>
<dbReference type="PANTHER" id="PTHR35807">
    <property type="entry name" value="TRANSCRIPTIONAL REGULATOR REDD-RELATED"/>
    <property type="match status" value="1"/>
</dbReference>
<evidence type="ECO:0000313" key="2">
    <source>
        <dbReference type="EMBL" id="MBR0666800.1"/>
    </source>
</evidence>
<dbReference type="InterPro" id="IPR036388">
    <property type="entry name" value="WH-like_DNA-bd_sf"/>
</dbReference>
<dbReference type="InterPro" id="IPR016032">
    <property type="entry name" value="Sig_transdc_resp-reg_C-effctor"/>
</dbReference>
<accession>A0ABS5F2K2</accession>
<sequence>MVGSVSDLAPTGASPPPLGTPAKSSPRLLLRLVLFGAMEAWGIGGASVLPRSRKARALLAILAMAPGQPLPRADLAALLWSGRGEEQRRGSLRQTLHELQDVLAPLGPPLLITTRDTVALRGDVVWTDAIELDRTLSPGATFLSDMGGLDPAFDHWLAEQRRHLHDPGPTAILPSAAIRGARIGVPPIHIQGAGIAPHLSHALAQEISAALARFRWLFVTDSASLAAAAQRYGTEEEAARALGVDLLLTGTLCSDANRLRFSFRLTDLRETGSTVWAERLERDAADMPGLRDEIASAIVARLDPEILRIETHRAGSGMATTPSCYDLLLRAIVAIHRIDRDSFLAAGIWLREAMALEPNCAAAHAWYAYWHIFLIGQGWADDSPPLIAEAGFHASLAVALDPLDAHALTVAGHVRAFLHHEVEDAAALHDRAVALNPNLAMAWVFSGLTQSYLGHHEDALRRLDRYASLAPFHPHAFYFDAARAVPLLYRRRHEEAVEVGRMVTAMRPGFSYPYKTYLAALGHLGMQEEAAEVRAKLLAIEPDFCIEKALRRTPAQRPEDTVHYIEGLRRAGLT</sequence>
<protein>
    <submittedName>
        <fullName evidence="2">Uncharacterized protein</fullName>
    </submittedName>
</protein>